<protein>
    <recommendedName>
        <fullName evidence="7">Beta-xylosidase C-terminal Concanavalin A-like domain-containing protein</fullName>
    </recommendedName>
</protein>
<dbReference type="InterPro" id="IPR036609">
    <property type="entry name" value="LCCL_sf"/>
</dbReference>
<dbReference type="OrthoDB" id="2139957at2759"/>
<evidence type="ECO:0000256" key="6">
    <source>
        <dbReference type="SAM" id="MobiDB-lite"/>
    </source>
</evidence>
<feature type="compositionally biased region" description="Basic and acidic residues" evidence="6">
    <location>
        <begin position="194"/>
        <end position="205"/>
    </location>
</feature>
<comment type="caution">
    <text evidence="8">The sequence shown here is derived from an EMBL/GenBank/DDBJ whole genome shotgun (WGS) entry which is preliminary data.</text>
</comment>
<feature type="site" description="Important for catalytic activity, responsible for pKa modulation of the active site Glu and correct orientation of both the proton donor and substrate" evidence="5">
    <location>
        <position position="969"/>
    </location>
</feature>
<feature type="compositionally biased region" description="Polar residues" evidence="6">
    <location>
        <begin position="428"/>
        <end position="444"/>
    </location>
</feature>
<dbReference type="GO" id="GO:0005975">
    <property type="term" value="P:carbohydrate metabolic process"/>
    <property type="evidence" value="ECO:0007669"/>
    <property type="project" value="InterPro"/>
</dbReference>
<feature type="compositionally biased region" description="Basic residues" evidence="6">
    <location>
        <begin position="553"/>
        <end position="574"/>
    </location>
</feature>
<feature type="active site" description="Proton acceptor" evidence="4">
    <location>
        <position position="856"/>
    </location>
</feature>
<dbReference type="PANTHER" id="PTHR42812:SF12">
    <property type="entry name" value="BETA-XYLOSIDASE-RELATED"/>
    <property type="match status" value="1"/>
</dbReference>
<dbReference type="InterPro" id="IPR013951">
    <property type="entry name" value="Rxt3"/>
</dbReference>
<sequence>MPTTFSSRNMPPPSSPQIPPYSSNPSMPGTAPRGPPTASPFAGIRDLASMSSHHRSNGGMSISAILEDTRKPNSLPHPNNVFASPTQSLMRPPSPGRARSSSMREGYARQMGPMSPGRINAFGEQRPASAVLDEERFAPEAMRDGMFRSPHLPRESAHSFRAFRAPPERSPNSNGVRAPMRPSSQPIEPGPTRPLDEILKRDDTVGGRLGVFRAFGDSIHKPRSEAPGSRDGPPPPRQNGAPTSQPTNGMVSRSPRSAREEQMQRQQQAEPQPGPFGRPMREDHAGLFRPIYQPQQPNALEQARESIEARVQYEPRPDHPHSSPPMSDIGMFGPPRNGYYERPLTYEEHQQMEATRSREMEQRKSSDGAMHRALMNISPELSRRGRNSPLPQAVQGAQPRPSGAGIKSEFGRMFSGLGSGVGSATPVAGQSANGMTTPSRQSPMAQADEVDLIMGDRQDGRSTSKLVRAANANGRRSREESRMLDSEVFDGRMTPSLSQRGNKRSKTSHHHHHHGHHHHHHHHDGVEVQATAVNPTRFASEAIPHSSGTPNPAHHHHHHHGAYAHPGHHHHHAAKTVPLPRKLTTTIESQQLIDSVAARPRKHLGSHLYEAEVSEPHPHSPSSSHLPYTNTMVPIPKFTDRENCTLTVRVPRWYLTRSPTEIEANEPSRLEIISRRRQLWGSEVYTDDSDVIAAAIHSGWLRGDFGDLAGDLHELCASDDEAAGPAMADAPLSYPSKPARPIVPPTGYDAHVTVLVLPALEAYTGASQHHLRSRTWKGTPHDGMSYAVLGLEFVDEGPAGRGLGRGIKARKERLRLEAERREEAARTFETQSSQYAAQALQPTSIPLTSLQGFNPDPSILRVGADYYIATSTFEWYPGVQIHHSKDLANWDLLIRPLSRASQLDGRGWPDSCGVWAPCLTHDGEKFYLVYTDVKRKDGSFKDTHNYIVTAPTIEGPWSDPIYVNSSGFDPSLFHDLENGKKYFVNMLWDHRRRPRMFAGIRLQEWSEKGGLTGPRKTIFHGTDLDLVEGPHLYKRNGYYFLLTAEGGTSYHHACTLARSKGDIWGPYEEHPQKHIVTSKDHPNAPLQRAGHGDIVETPEGKTYLVHLTGRPTSQFRRCVLGRETAIQEAYWGEDDWLYVKNGPVPSLYVDVPGTFDEKNYLAEQRYDFTQAEELHKDFQWLRTPDTPRIFGLKNGALELYGRESIGSWFEQSLVARRQTHFSYDAETIIDFKPEDERQFAGLTAYYCRYNFFYLAVSASAEGRRELILMSSENSYPEGKLDKVAPFVEIPQEGRVKLALSIRAKRLQFYWAMEGEEKLKEFGPVLDASIVSDECGGHQADGSFTGAFVGMAASDLNGDVKTARFEYFVYRPEHDAHDRYEG</sequence>
<name>A0A1V8TB45_9PEZI</name>
<dbReference type="InParanoid" id="A0A1V8TB45"/>
<dbReference type="InterPro" id="IPR023296">
    <property type="entry name" value="Glyco_hydro_beta-prop_sf"/>
</dbReference>
<proteinExistence type="inferred from homology"/>
<evidence type="ECO:0000313" key="8">
    <source>
        <dbReference type="EMBL" id="OQO08579.1"/>
    </source>
</evidence>
<feature type="region of interest" description="Disordered" evidence="6">
    <location>
        <begin position="350"/>
        <end position="369"/>
    </location>
</feature>
<feature type="region of interest" description="Disordered" evidence="6">
    <location>
        <begin position="541"/>
        <end position="574"/>
    </location>
</feature>
<organism evidence="8 9">
    <name type="scientific">Cryoendolithus antarcticus</name>
    <dbReference type="NCBI Taxonomy" id="1507870"/>
    <lineage>
        <taxon>Eukaryota</taxon>
        <taxon>Fungi</taxon>
        <taxon>Dikarya</taxon>
        <taxon>Ascomycota</taxon>
        <taxon>Pezizomycotina</taxon>
        <taxon>Dothideomycetes</taxon>
        <taxon>Dothideomycetidae</taxon>
        <taxon>Cladosporiales</taxon>
        <taxon>Cladosporiaceae</taxon>
        <taxon>Cryoendolithus</taxon>
    </lineage>
</organism>
<dbReference type="SUPFAM" id="SSF49899">
    <property type="entry name" value="Concanavalin A-like lectins/glucanases"/>
    <property type="match status" value="1"/>
</dbReference>
<dbReference type="Gene3D" id="2.60.120.200">
    <property type="match status" value="1"/>
</dbReference>
<evidence type="ECO:0000256" key="4">
    <source>
        <dbReference type="PIRSR" id="PIRSR606710-1"/>
    </source>
</evidence>
<dbReference type="InterPro" id="IPR006710">
    <property type="entry name" value="Glyco_hydro_43"/>
</dbReference>
<dbReference type="Proteomes" id="UP000192596">
    <property type="component" value="Unassembled WGS sequence"/>
</dbReference>
<comment type="similarity">
    <text evidence="1">Belongs to the glycosyl hydrolase 43 family.</text>
</comment>
<feature type="region of interest" description="Disordered" evidence="6">
    <location>
        <begin position="145"/>
        <end position="341"/>
    </location>
</feature>
<dbReference type="InterPro" id="IPR041542">
    <property type="entry name" value="GH43_C2"/>
</dbReference>
<feature type="region of interest" description="Disordered" evidence="6">
    <location>
        <begin position="378"/>
        <end position="525"/>
    </location>
</feature>
<dbReference type="CDD" id="cd09000">
    <property type="entry name" value="GH43_SXA-like"/>
    <property type="match status" value="1"/>
</dbReference>
<feature type="compositionally biased region" description="Basic and acidic residues" evidence="6">
    <location>
        <begin position="476"/>
        <end position="485"/>
    </location>
</feature>
<feature type="region of interest" description="Disordered" evidence="6">
    <location>
        <begin position="1"/>
        <end position="121"/>
    </location>
</feature>
<feature type="active site" description="Proton donor" evidence="4">
    <location>
        <position position="1028"/>
    </location>
</feature>
<keyword evidence="2" id="KW-0378">Hydrolase</keyword>
<dbReference type="InterPro" id="IPR051795">
    <property type="entry name" value="Glycosyl_Hydrlase_43"/>
</dbReference>
<dbReference type="STRING" id="1507870.A0A1V8TB45"/>
<dbReference type="InterPro" id="IPR013320">
    <property type="entry name" value="ConA-like_dom_sf"/>
</dbReference>
<evidence type="ECO:0000256" key="1">
    <source>
        <dbReference type="ARBA" id="ARBA00009865"/>
    </source>
</evidence>
<feature type="compositionally biased region" description="Basic and acidic residues" evidence="6">
    <location>
        <begin position="145"/>
        <end position="158"/>
    </location>
</feature>
<feature type="domain" description="Beta-xylosidase C-terminal Concanavalin A-like" evidence="7">
    <location>
        <begin position="1165"/>
        <end position="1370"/>
    </location>
</feature>
<dbReference type="Gene3D" id="2.115.10.20">
    <property type="entry name" value="Glycosyl hydrolase domain, family 43"/>
    <property type="match status" value="1"/>
</dbReference>
<feature type="compositionally biased region" description="Basic residues" evidence="6">
    <location>
        <begin position="501"/>
        <end position="523"/>
    </location>
</feature>
<evidence type="ECO:0000313" key="9">
    <source>
        <dbReference type="Proteomes" id="UP000192596"/>
    </source>
</evidence>
<keyword evidence="9" id="KW-1185">Reference proteome</keyword>
<dbReference type="Pfam" id="PF17851">
    <property type="entry name" value="GH43_C2"/>
    <property type="match status" value="1"/>
</dbReference>
<reference evidence="9" key="1">
    <citation type="submission" date="2017-03" db="EMBL/GenBank/DDBJ databases">
        <title>Genomes of endolithic fungi from Antarctica.</title>
        <authorList>
            <person name="Coleine C."/>
            <person name="Masonjones S."/>
            <person name="Stajich J.E."/>
        </authorList>
    </citation>
    <scope>NUCLEOTIDE SEQUENCE [LARGE SCALE GENOMIC DNA]</scope>
    <source>
        <strain evidence="9">CCFEE 5527</strain>
    </source>
</reference>
<evidence type="ECO:0000256" key="5">
    <source>
        <dbReference type="PIRSR" id="PIRSR606710-2"/>
    </source>
</evidence>
<dbReference type="Pfam" id="PF04616">
    <property type="entry name" value="Glyco_hydro_43"/>
    <property type="match status" value="1"/>
</dbReference>
<feature type="compositionally biased region" description="Pro residues" evidence="6">
    <location>
        <begin position="10"/>
        <end position="19"/>
    </location>
</feature>
<evidence type="ECO:0000256" key="2">
    <source>
        <dbReference type="ARBA" id="ARBA00022801"/>
    </source>
</evidence>
<gene>
    <name evidence="8" type="ORF">B0A48_06449</name>
</gene>
<dbReference type="EMBL" id="NAJO01000012">
    <property type="protein sequence ID" value="OQO08579.1"/>
    <property type="molecule type" value="Genomic_DNA"/>
</dbReference>
<feature type="compositionally biased region" description="Basic and acidic residues" evidence="6">
    <location>
        <begin position="302"/>
        <end position="321"/>
    </location>
</feature>
<evidence type="ECO:0000256" key="3">
    <source>
        <dbReference type="ARBA" id="ARBA00023295"/>
    </source>
</evidence>
<accession>A0A1V8TB45</accession>
<evidence type="ECO:0000259" key="7">
    <source>
        <dbReference type="Pfam" id="PF17851"/>
    </source>
</evidence>
<keyword evidence="3" id="KW-0326">Glycosidase</keyword>
<dbReference type="GO" id="GO:0004553">
    <property type="term" value="F:hydrolase activity, hydrolyzing O-glycosyl compounds"/>
    <property type="evidence" value="ECO:0007669"/>
    <property type="project" value="InterPro"/>
</dbReference>
<dbReference type="SUPFAM" id="SSF75005">
    <property type="entry name" value="Arabinanase/levansucrase/invertase"/>
    <property type="match status" value="1"/>
</dbReference>
<feature type="compositionally biased region" description="Polar residues" evidence="6">
    <location>
        <begin position="240"/>
        <end position="255"/>
    </location>
</feature>
<dbReference type="PANTHER" id="PTHR42812">
    <property type="entry name" value="BETA-XYLOSIDASE"/>
    <property type="match status" value="1"/>
</dbReference>
<dbReference type="Gene3D" id="2.170.130.20">
    <property type="entry name" value="LCCL-like domain"/>
    <property type="match status" value="1"/>
</dbReference>
<dbReference type="Pfam" id="PF08642">
    <property type="entry name" value="Rxt3"/>
    <property type="match status" value="1"/>
</dbReference>